<keyword evidence="2 6" id="KW-0812">Transmembrane</keyword>
<evidence type="ECO:0000313" key="9">
    <source>
        <dbReference type="Proteomes" id="UP000272942"/>
    </source>
</evidence>
<organism evidence="10">
    <name type="scientific">Echinostoma caproni</name>
    <dbReference type="NCBI Taxonomy" id="27848"/>
    <lineage>
        <taxon>Eukaryota</taxon>
        <taxon>Metazoa</taxon>
        <taxon>Spiralia</taxon>
        <taxon>Lophotrochozoa</taxon>
        <taxon>Platyhelminthes</taxon>
        <taxon>Trematoda</taxon>
        <taxon>Digenea</taxon>
        <taxon>Plagiorchiida</taxon>
        <taxon>Echinostomata</taxon>
        <taxon>Echinostomatoidea</taxon>
        <taxon>Echinostomatidae</taxon>
        <taxon>Echinostoma</taxon>
    </lineage>
</organism>
<dbReference type="PANTHER" id="PTHR24092">
    <property type="entry name" value="PROBABLE PHOSPHOLIPID-TRANSPORTING ATPASE"/>
    <property type="match status" value="1"/>
</dbReference>
<dbReference type="OrthoDB" id="377733at2759"/>
<dbReference type="PANTHER" id="PTHR24092:SF175">
    <property type="entry name" value="PHOSPHOLIPID-TRANSPORTING ATPASE"/>
    <property type="match status" value="1"/>
</dbReference>
<dbReference type="PROSITE" id="PS00154">
    <property type="entry name" value="ATPASE_E1_E2"/>
    <property type="match status" value="1"/>
</dbReference>
<proteinExistence type="predicted"/>
<dbReference type="InterPro" id="IPR032631">
    <property type="entry name" value="P-type_ATPase_N"/>
</dbReference>
<reference evidence="10" key="1">
    <citation type="submission" date="2016-06" db="UniProtKB">
        <authorList>
            <consortium name="WormBaseParasite"/>
        </authorList>
    </citation>
    <scope>IDENTIFICATION</scope>
</reference>
<evidence type="ECO:0000256" key="5">
    <source>
        <dbReference type="SAM" id="MobiDB-lite"/>
    </source>
</evidence>
<feature type="transmembrane region" description="Helical" evidence="6">
    <location>
        <begin position="353"/>
        <end position="376"/>
    </location>
</feature>
<keyword evidence="4 6" id="KW-0472">Membrane</keyword>
<reference evidence="8 9" key="2">
    <citation type="submission" date="2018-11" db="EMBL/GenBank/DDBJ databases">
        <authorList>
            <consortium name="Pathogen Informatics"/>
        </authorList>
    </citation>
    <scope>NUCLEOTIDE SEQUENCE [LARGE SCALE GENOMIC DNA]</scope>
    <source>
        <strain evidence="8 9">Egypt</strain>
    </source>
</reference>
<dbReference type="InterPro" id="IPR023214">
    <property type="entry name" value="HAD_sf"/>
</dbReference>
<evidence type="ECO:0000259" key="7">
    <source>
        <dbReference type="Pfam" id="PF16209"/>
    </source>
</evidence>
<dbReference type="Gene3D" id="1.20.1110.10">
    <property type="entry name" value="Calcium-transporting ATPase, transmembrane domain"/>
    <property type="match status" value="1"/>
</dbReference>
<dbReference type="GO" id="GO:0140326">
    <property type="term" value="F:ATPase-coupled intramembrane lipid transporter activity"/>
    <property type="evidence" value="ECO:0007669"/>
    <property type="project" value="TreeGrafter"/>
</dbReference>
<evidence type="ECO:0000256" key="2">
    <source>
        <dbReference type="ARBA" id="ARBA00022692"/>
    </source>
</evidence>
<dbReference type="GO" id="GO:0045332">
    <property type="term" value="P:phospholipid translocation"/>
    <property type="evidence" value="ECO:0007669"/>
    <property type="project" value="TreeGrafter"/>
</dbReference>
<feature type="transmembrane region" description="Helical" evidence="6">
    <location>
        <begin position="311"/>
        <end position="333"/>
    </location>
</feature>
<keyword evidence="9" id="KW-1185">Reference proteome</keyword>
<evidence type="ECO:0000256" key="6">
    <source>
        <dbReference type="SAM" id="Phobius"/>
    </source>
</evidence>
<dbReference type="Gene3D" id="3.40.50.1000">
    <property type="entry name" value="HAD superfamily/HAD-like"/>
    <property type="match status" value="1"/>
</dbReference>
<gene>
    <name evidence="8" type="ORF">ECPE_LOCUS11366</name>
</gene>
<comment type="subcellular location">
    <subcellularLocation>
        <location evidence="1">Membrane</location>
    </subcellularLocation>
</comment>
<dbReference type="InterPro" id="IPR008250">
    <property type="entry name" value="ATPase_P-typ_transduc_dom_A_sf"/>
</dbReference>
<dbReference type="GO" id="GO:0005783">
    <property type="term" value="C:endoplasmic reticulum"/>
    <property type="evidence" value="ECO:0007669"/>
    <property type="project" value="TreeGrafter"/>
</dbReference>
<dbReference type="WBParaSite" id="ECPE_0001140101-mRNA-1">
    <property type="protein sequence ID" value="ECPE_0001140101-mRNA-1"/>
    <property type="gene ID" value="ECPE_0001140101"/>
</dbReference>
<evidence type="ECO:0000256" key="1">
    <source>
        <dbReference type="ARBA" id="ARBA00004370"/>
    </source>
</evidence>
<feature type="transmembrane region" description="Helical" evidence="6">
    <location>
        <begin position="67"/>
        <end position="94"/>
    </location>
</feature>
<feature type="domain" description="P-type ATPase N-terminal" evidence="7">
    <location>
        <begin position="30"/>
        <end position="79"/>
    </location>
</feature>
<name>A0A183AWN1_9TREM</name>
<dbReference type="Gene3D" id="2.70.150.10">
    <property type="entry name" value="Calcium-transporting ATPase, cytoplasmic transduction domain A"/>
    <property type="match status" value="1"/>
</dbReference>
<accession>A0A183AWN1</accession>
<evidence type="ECO:0000256" key="4">
    <source>
        <dbReference type="ARBA" id="ARBA00023136"/>
    </source>
</evidence>
<protein>
    <submittedName>
        <fullName evidence="10">PhoLip_ATPase_N domain-containing protein</fullName>
    </submittedName>
</protein>
<keyword evidence="3 6" id="KW-1133">Transmembrane helix</keyword>
<feature type="region of interest" description="Disordered" evidence="5">
    <location>
        <begin position="451"/>
        <end position="483"/>
    </location>
</feature>
<dbReference type="AlphaFoldDB" id="A0A183AWN1"/>
<dbReference type="SUPFAM" id="SSF81665">
    <property type="entry name" value="Calcium ATPase, transmembrane domain M"/>
    <property type="match status" value="1"/>
</dbReference>
<dbReference type="GO" id="GO:0000166">
    <property type="term" value="F:nucleotide binding"/>
    <property type="evidence" value="ECO:0007669"/>
    <property type="project" value="InterPro"/>
</dbReference>
<dbReference type="GO" id="GO:0005886">
    <property type="term" value="C:plasma membrane"/>
    <property type="evidence" value="ECO:0007669"/>
    <property type="project" value="TreeGrafter"/>
</dbReference>
<dbReference type="Gene3D" id="3.40.1110.10">
    <property type="entry name" value="Calcium-transporting ATPase, cytoplasmic domain N"/>
    <property type="match status" value="1"/>
</dbReference>
<dbReference type="InterPro" id="IPR023298">
    <property type="entry name" value="ATPase_P-typ_TM_dom_sf"/>
</dbReference>
<dbReference type="Proteomes" id="UP000272942">
    <property type="component" value="Unassembled WGS sequence"/>
</dbReference>
<sequence length="542" mass="61594">MCSCLPCYRPKNTGRRIINGNNLISFNPVTQLEENNYCDNRIITSHYTWWNFVPRNLFEQLHHISNLAFAIIAFIYLFSSGVTRFFSVFIPLAFNMSVAMLKDGIYDIFRHKQDSAINNRLFEHLQIDTEQCAMMWKEKRSRDIQVGDIIICREDDEFPCDMLLLASSDKRGRVEITTANLDGETSLKTHYAHKLTQDAYHRLSNMRSSISIASLTWATNLLIQVECEAPTIDLKHFEGRISSKSEEISCFDTVKDVILLENIVLRGTKLKNTDYVVGMPIYTGEDTKLSLNSKAVSRKYTSREGILNTNLLIFVFLSISLSISFAIGATVWLTHNVNSVWYITRPKFSPWEFVQNVLTFTFTTNSILPISLIVTLELQQIVSAYLISSDIEMYDYKQDMKTNTKTVHTTDELGQVEFLFSDKTGTLTQNIMVLKRVAIFPSNHVLSMGGETNNPTDAPEKLAANDGLFDGNLDNTKSDQSVTNSKFDTKDAMQLLTVSVLCHTIEVKNETGSKENRDLLHGDYQVSMSLYLPLLEVQESSP</sequence>
<dbReference type="InterPro" id="IPR023299">
    <property type="entry name" value="ATPase_P-typ_cyto_dom_N"/>
</dbReference>
<dbReference type="Pfam" id="PF16209">
    <property type="entry name" value="PhoLip_ATPase_N"/>
    <property type="match status" value="1"/>
</dbReference>
<evidence type="ECO:0000313" key="8">
    <source>
        <dbReference type="EMBL" id="VDP88402.1"/>
    </source>
</evidence>
<dbReference type="EMBL" id="UZAN01050699">
    <property type="protein sequence ID" value="VDP88402.1"/>
    <property type="molecule type" value="Genomic_DNA"/>
</dbReference>
<feature type="compositionally biased region" description="Polar residues" evidence="5">
    <location>
        <begin position="473"/>
        <end position="483"/>
    </location>
</feature>
<evidence type="ECO:0000256" key="3">
    <source>
        <dbReference type="ARBA" id="ARBA00022989"/>
    </source>
</evidence>
<evidence type="ECO:0000313" key="10">
    <source>
        <dbReference type="WBParaSite" id="ECPE_0001140101-mRNA-1"/>
    </source>
</evidence>
<dbReference type="SUPFAM" id="SSF81653">
    <property type="entry name" value="Calcium ATPase, transduction domain A"/>
    <property type="match status" value="1"/>
</dbReference>
<dbReference type="InterPro" id="IPR018303">
    <property type="entry name" value="ATPase_P-typ_P_site"/>
</dbReference>